<dbReference type="GO" id="GO:0003995">
    <property type="term" value="F:acyl-CoA dehydrogenase activity"/>
    <property type="evidence" value="ECO:0007669"/>
    <property type="project" value="TreeGrafter"/>
</dbReference>
<dbReference type="PANTHER" id="PTHR42707:SF2">
    <property type="entry name" value="ACD11 DEHYDROGENASE"/>
    <property type="match status" value="1"/>
</dbReference>
<dbReference type="Gene3D" id="1.20.140.10">
    <property type="entry name" value="Butyryl-CoA Dehydrogenase, subunit A, domain 3"/>
    <property type="match status" value="1"/>
</dbReference>
<dbReference type="OrthoDB" id="6428468at2759"/>
<evidence type="ECO:0000256" key="1">
    <source>
        <dbReference type="ARBA" id="ARBA00022630"/>
    </source>
</evidence>
<dbReference type="AlphaFoldDB" id="A0A1Y3BNJ8"/>
<accession>A0A1Y3BNJ8</accession>
<reference evidence="4 5" key="1">
    <citation type="submission" date="2017-03" db="EMBL/GenBank/DDBJ databases">
        <title>Genome Survey of Euroglyphus maynei.</title>
        <authorList>
            <person name="Arlian L.G."/>
            <person name="Morgan M.S."/>
            <person name="Rider S.D."/>
        </authorList>
    </citation>
    <scope>NUCLEOTIDE SEQUENCE [LARGE SCALE GENOMIC DNA]</scope>
    <source>
        <strain evidence="4">Arlian Lab</strain>
        <tissue evidence="4">Whole body</tissue>
    </source>
</reference>
<evidence type="ECO:0000259" key="2">
    <source>
        <dbReference type="Pfam" id="PF00441"/>
    </source>
</evidence>
<dbReference type="SUPFAM" id="SSF47203">
    <property type="entry name" value="Acyl-CoA dehydrogenase C-terminal domain-like"/>
    <property type="match status" value="1"/>
</dbReference>
<feature type="domain" description="Acyl-CoA dehydrogenase/oxidase C-terminal" evidence="2">
    <location>
        <begin position="29"/>
        <end position="93"/>
    </location>
</feature>
<name>A0A1Y3BNJ8_EURMA</name>
<dbReference type="Pfam" id="PF00441">
    <property type="entry name" value="Acyl-CoA_dh_1"/>
    <property type="match status" value="1"/>
</dbReference>
<feature type="domain" description="Acyl-CoA dehydrogenase 11-like C-terminal" evidence="3">
    <location>
        <begin position="99"/>
        <end position="217"/>
    </location>
</feature>
<sequence length="227" mass="25868">MTIFVFECVRILDKIEYGSATDEDVLIFRILNPLVKLYNAKMAIPIISEAIECIGGQGIIEETGIPYLYRDVQIFAIWEGTTSVLSNDVLRAIIKTKGECLKALMANIKRRLEPICNGNDEQLKHSGEKVWHSTEKLFRLIESQPSTLELGGRDFAFSLSNLFVSTLLLENVATDWHLMGDVQSIIDYHRIQTIRFINSQDLTPFLTNFNLNEYSPSIRQTYFAALK</sequence>
<proteinExistence type="predicted"/>
<organism evidence="4 5">
    <name type="scientific">Euroglyphus maynei</name>
    <name type="common">Mayne's house dust mite</name>
    <dbReference type="NCBI Taxonomy" id="6958"/>
    <lineage>
        <taxon>Eukaryota</taxon>
        <taxon>Metazoa</taxon>
        <taxon>Ecdysozoa</taxon>
        <taxon>Arthropoda</taxon>
        <taxon>Chelicerata</taxon>
        <taxon>Arachnida</taxon>
        <taxon>Acari</taxon>
        <taxon>Acariformes</taxon>
        <taxon>Sarcoptiformes</taxon>
        <taxon>Astigmata</taxon>
        <taxon>Psoroptidia</taxon>
        <taxon>Analgoidea</taxon>
        <taxon>Pyroglyphidae</taxon>
        <taxon>Pyroglyphinae</taxon>
        <taxon>Euroglyphus</taxon>
    </lineage>
</organism>
<gene>
    <name evidence="4" type="ORF">BLA29_009224</name>
</gene>
<dbReference type="InterPro" id="IPR009075">
    <property type="entry name" value="AcylCo_DH/oxidase_C"/>
</dbReference>
<dbReference type="InterPro" id="IPR053998">
    <property type="entry name" value="ACDH-11_C"/>
</dbReference>
<keyword evidence="1" id="KW-0285">Flavoprotein</keyword>
<evidence type="ECO:0000259" key="3">
    <source>
        <dbReference type="Pfam" id="PF22217"/>
    </source>
</evidence>
<dbReference type="InterPro" id="IPR036250">
    <property type="entry name" value="AcylCo_DH-like_C"/>
</dbReference>
<dbReference type="Pfam" id="PF22217">
    <property type="entry name" value="ACDH-11_C"/>
    <property type="match status" value="1"/>
</dbReference>
<evidence type="ECO:0000313" key="5">
    <source>
        <dbReference type="Proteomes" id="UP000194236"/>
    </source>
</evidence>
<comment type="caution">
    <text evidence="4">The sequence shown here is derived from an EMBL/GenBank/DDBJ whole genome shotgun (WGS) entry which is preliminary data.</text>
</comment>
<dbReference type="Proteomes" id="UP000194236">
    <property type="component" value="Unassembled WGS sequence"/>
</dbReference>
<protein>
    <submittedName>
        <fullName evidence="4">Uncharacterized protein</fullName>
    </submittedName>
</protein>
<keyword evidence="5" id="KW-1185">Reference proteome</keyword>
<dbReference type="EMBL" id="MUJZ01007920">
    <property type="protein sequence ID" value="OTF82559.1"/>
    <property type="molecule type" value="Genomic_DNA"/>
</dbReference>
<evidence type="ECO:0000313" key="4">
    <source>
        <dbReference type="EMBL" id="OTF82559.1"/>
    </source>
</evidence>
<dbReference type="InterPro" id="IPR052904">
    <property type="entry name" value="Acyl-CoA_dehydrogenase-like"/>
</dbReference>
<dbReference type="PANTHER" id="PTHR42707">
    <property type="entry name" value="ACYL-COA DEHYDROGENASE"/>
    <property type="match status" value="1"/>
</dbReference>